<dbReference type="Proteomes" id="UP001454036">
    <property type="component" value="Unassembled WGS sequence"/>
</dbReference>
<dbReference type="EMBL" id="BAABME010001561">
    <property type="protein sequence ID" value="GAA0150282.1"/>
    <property type="molecule type" value="Genomic_DNA"/>
</dbReference>
<feature type="compositionally biased region" description="Basic and acidic residues" evidence="2">
    <location>
        <begin position="66"/>
        <end position="79"/>
    </location>
</feature>
<reference evidence="3 4" key="1">
    <citation type="submission" date="2024-01" db="EMBL/GenBank/DDBJ databases">
        <title>The complete chloroplast genome sequence of Lithospermum erythrorhizon: insights into the phylogenetic relationship among Boraginaceae species and the maternal lineages of purple gromwells.</title>
        <authorList>
            <person name="Okada T."/>
            <person name="Watanabe K."/>
        </authorList>
    </citation>
    <scope>NUCLEOTIDE SEQUENCE [LARGE SCALE GENOMIC DNA]</scope>
</reference>
<proteinExistence type="predicted"/>
<accession>A0AAV3PJU1</accession>
<gene>
    <name evidence="3" type="ORF">LIER_09258</name>
</gene>
<keyword evidence="4" id="KW-1185">Reference proteome</keyword>
<feature type="coiled-coil region" evidence="1">
    <location>
        <begin position="334"/>
        <end position="400"/>
    </location>
</feature>
<comment type="caution">
    <text evidence="3">The sequence shown here is derived from an EMBL/GenBank/DDBJ whole genome shotgun (WGS) entry which is preliminary data.</text>
</comment>
<evidence type="ECO:0000313" key="3">
    <source>
        <dbReference type="EMBL" id="GAA0150282.1"/>
    </source>
</evidence>
<sequence length="449" mass="49712">MSSNQVDLSSVPANQEYIAELQTTIHAEVALQEGIASACEAIHATKESLIKKKKKRTLVKGANLHAPKDRTTRSKGKDKQGEILLAAKETAPPNTVPPESMLGRRPIAFKKVKVVKKAASSPRPSATAELPPRQTPSTNQTPHSSPAVVEPSSSSFSPPDMDLPHNPPSTSLAGKRPSNEAIFQGNEQRARAAFQLYDPPKGGIPSPPFAAFQLYDPPKGGIPPPPFPDYDPLMASGFFTPEFLSVPYTLPEGQQIYEGTPFKRNLQSFHDVRPLLLEGLYQGYSNDPDPLEVYGDMCRNLIHVANAGFELARRADNLGEENKDLKAQAPFEKVASLEEELAIVKQELVDSQQINVLLNTEKRKPIEDYLGLRKRYEEEAQRLECEVERLEDAVSQHPKKLWAAVENYKRSFEFVATLAATVEIFKKSPEFLDALGANVAYRAYSFVRK</sequence>
<organism evidence="3 4">
    <name type="scientific">Lithospermum erythrorhizon</name>
    <name type="common">Purple gromwell</name>
    <name type="synonym">Lithospermum officinale var. erythrorhizon</name>
    <dbReference type="NCBI Taxonomy" id="34254"/>
    <lineage>
        <taxon>Eukaryota</taxon>
        <taxon>Viridiplantae</taxon>
        <taxon>Streptophyta</taxon>
        <taxon>Embryophyta</taxon>
        <taxon>Tracheophyta</taxon>
        <taxon>Spermatophyta</taxon>
        <taxon>Magnoliopsida</taxon>
        <taxon>eudicotyledons</taxon>
        <taxon>Gunneridae</taxon>
        <taxon>Pentapetalae</taxon>
        <taxon>asterids</taxon>
        <taxon>lamiids</taxon>
        <taxon>Boraginales</taxon>
        <taxon>Boraginaceae</taxon>
        <taxon>Boraginoideae</taxon>
        <taxon>Lithospermeae</taxon>
        <taxon>Lithospermum</taxon>
    </lineage>
</organism>
<keyword evidence="1" id="KW-0175">Coiled coil</keyword>
<feature type="region of interest" description="Disordered" evidence="2">
    <location>
        <begin position="114"/>
        <end position="177"/>
    </location>
</feature>
<name>A0AAV3PJU1_LITER</name>
<dbReference type="AlphaFoldDB" id="A0AAV3PJU1"/>
<feature type="compositionally biased region" description="Low complexity" evidence="2">
    <location>
        <begin position="142"/>
        <end position="159"/>
    </location>
</feature>
<protein>
    <submittedName>
        <fullName evidence="3">Uncharacterized protein</fullName>
    </submittedName>
</protein>
<evidence type="ECO:0000256" key="1">
    <source>
        <dbReference type="SAM" id="Coils"/>
    </source>
</evidence>
<feature type="region of interest" description="Disordered" evidence="2">
    <location>
        <begin position="60"/>
        <end position="79"/>
    </location>
</feature>
<evidence type="ECO:0000256" key="2">
    <source>
        <dbReference type="SAM" id="MobiDB-lite"/>
    </source>
</evidence>
<evidence type="ECO:0000313" key="4">
    <source>
        <dbReference type="Proteomes" id="UP001454036"/>
    </source>
</evidence>